<dbReference type="Gene3D" id="2.40.160.10">
    <property type="entry name" value="Porin"/>
    <property type="match status" value="1"/>
</dbReference>
<keyword evidence="3" id="KW-1185">Reference proteome</keyword>
<organism evidence="2 3">
    <name type="scientific">Hymenobacter aerilatus</name>
    <dbReference type="NCBI Taxonomy" id="2932251"/>
    <lineage>
        <taxon>Bacteria</taxon>
        <taxon>Pseudomonadati</taxon>
        <taxon>Bacteroidota</taxon>
        <taxon>Cytophagia</taxon>
        <taxon>Cytophagales</taxon>
        <taxon>Hymenobacteraceae</taxon>
        <taxon>Hymenobacter</taxon>
    </lineage>
</organism>
<accession>A0A8T9SWI6</accession>
<dbReference type="InterPro" id="IPR010870">
    <property type="entry name" value="Porin_O/P"/>
</dbReference>
<evidence type="ECO:0000313" key="2">
    <source>
        <dbReference type="EMBL" id="UOR05771.1"/>
    </source>
</evidence>
<feature type="signal peptide" evidence="1">
    <location>
        <begin position="1"/>
        <end position="18"/>
    </location>
</feature>
<dbReference type="Proteomes" id="UP000829925">
    <property type="component" value="Chromosome"/>
</dbReference>
<keyword evidence="1" id="KW-0732">Signal</keyword>
<dbReference type="KEGG" id="haei:MUN82_01415"/>
<dbReference type="Pfam" id="PF07396">
    <property type="entry name" value="Porin_O_P"/>
    <property type="match status" value="1"/>
</dbReference>
<sequence>MKKLLFLFLLLIAGTVYGQTTSAPVSPEQAPAKQWFQSVSVRGYAQARYNRLLETNPDLTCEQCDKSWGRNGGLSLRRVRLIFFGQLHERVYFYIQPDFASTVSGSSTLHVGLLRDAYIDVGLDKASQFRVRVGQSKIPYGFENMQSSQNRLPLDRNDALNSSVANERDLGAFVYWAPTAVRKRFAKLVKDGLKGSGDYGVVGVGVFNGQTANRPDLNNQRHVVARVTYPLEVGQHIIEPGLQAYTGEYVVGKDQLSSGVKHRPDLRYPDQRMAATFVLYPQPFGVQAEYNIGRGPEFNPRTDSIETRRLHGGYIMLNYRLHFRQQQFYPFVRAQYYDGGKKHERDARSHTVHEAEFGVEWQPFPAFELVTMYTLSSRRFEDFQRPDNHQRGGLLRLQAQVNF</sequence>
<gene>
    <name evidence="2" type="ORF">MUN82_01415</name>
</gene>
<evidence type="ECO:0000256" key="1">
    <source>
        <dbReference type="SAM" id="SignalP"/>
    </source>
</evidence>
<dbReference type="RefSeq" id="WP_245094212.1">
    <property type="nucleotide sequence ID" value="NZ_CP095053.1"/>
</dbReference>
<reference evidence="2 3" key="1">
    <citation type="submission" date="2022-04" db="EMBL/GenBank/DDBJ databases">
        <title>Hymenobacter sp. isolated from the air.</title>
        <authorList>
            <person name="Won M."/>
            <person name="Lee C.-M."/>
            <person name="Woen H.-Y."/>
            <person name="Kwon S.-W."/>
        </authorList>
    </citation>
    <scope>NUCLEOTIDE SEQUENCE [LARGE SCALE GENOMIC DNA]</scope>
    <source>
        <strain evidence="3">5413 J-13</strain>
    </source>
</reference>
<dbReference type="AlphaFoldDB" id="A0A8T9SWI6"/>
<name>A0A8T9SWI6_9BACT</name>
<evidence type="ECO:0000313" key="3">
    <source>
        <dbReference type="Proteomes" id="UP000829925"/>
    </source>
</evidence>
<proteinExistence type="predicted"/>
<protein>
    <submittedName>
        <fullName evidence="2">OprO/OprP family phosphate-selective porin</fullName>
    </submittedName>
</protein>
<dbReference type="EMBL" id="CP095053">
    <property type="protein sequence ID" value="UOR05771.1"/>
    <property type="molecule type" value="Genomic_DNA"/>
</dbReference>
<dbReference type="SUPFAM" id="SSF56935">
    <property type="entry name" value="Porins"/>
    <property type="match status" value="1"/>
</dbReference>
<feature type="chain" id="PRO_5035782536" evidence="1">
    <location>
        <begin position="19"/>
        <end position="403"/>
    </location>
</feature>
<dbReference type="InterPro" id="IPR023614">
    <property type="entry name" value="Porin_dom_sf"/>
</dbReference>